<evidence type="ECO:0000256" key="3">
    <source>
        <dbReference type="ARBA" id="ARBA00013146"/>
    </source>
</evidence>
<comment type="catalytic activity">
    <reaction evidence="10">
        <text>a long-chain fatty aldehyde + 2 NADPH + O2 + H(+) = a long-chain alkane + formate + 2 NADP(+) + H2O</text>
        <dbReference type="Rhea" id="RHEA:21440"/>
        <dbReference type="ChEBI" id="CHEBI:15377"/>
        <dbReference type="ChEBI" id="CHEBI:15378"/>
        <dbReference type="ChEBI" id="CHEBI:15379"/>
        <dbReference type="ChEBI" id="CHEBI:15740"/>
        <dbReference type="ChEBI" id="CHEBI:17176"/>
        <dbReference type="ChEBI" id="CHEBI:57783"/>
        <dbReference type="ChEBI" id="CHEBI:58349"/>
        <dbReference type="ChEBI" id="CHEBI:83563"/>
        <dbReference type="EC" id="4.1.99.5"/>
    </reaction>
</comment>
<comment type="subcellular location">
    <subcellularLocation>
        <location evidence="1">Endoplasmic reticulum membrane</location>
        <topology evidence="1">Multi-pass membrane protein</topology>
    </subcellularLocation>
</comment>
<reference evidence="13" key="1">
    <citation type="journal article" date="2018" name="DNA Res.">
        <title>Multiple hybrid de novo genome assembly of finger millet, an orphan allotetraploid crop.</title>
        <authorList>
            <person name="Hatakeyama M."/>
            <person name="Aluri S."/>
            <person name="Balachadran M.T."/>
            <person name="Sivarajan S.R."/>
            <person name="Patrignani A."/>
            <person name="Gruter S."/>
            <person name="Poveda L."/>
            <person name="Shimizu-Inatsugi R."/>
            <person name="Baeten J."/>
            <person name="Francoijs K.J."/>
            <person name="Nataraja K.N."/>
            <person name="Reddy Y.A.N."/>
            <person name="Phadnis S."/>
            <person name="Ravikumar R.L."/>
            <person name="Schlapbach R."/>
            <person name="Sreeman S.M."/>
            <person name="Shimizu K.K."/>
        </authorList>
    </citation>
    <scope>NUCLEOTIDE SEQUENCE</scope>
</reference>
<dbReference type="InterPro" id="IPR006694">
    <property type="entry name" value="Fatty_acid_hydroxylase"/>
</dbReference>
<sequence>MIEYETVAEAEASLGRALTWAETKWFEYSAAMPDYWLYCHTTTIIVFVVYTLAPLPLLLLETFTPAFVLPYKLQPKVLLPPTVSLRCFAEAAFFFIFAVPLQIIFHPSVAKVYQMMGTRMGLPLPSVNEWGYEKIHRVHHEFTAPTGFAMSYSHWAENLALSVPALVGPSIVPCHITTHWLWFTFRLIEGINIHSGYHFPIGPGKLIPFYGGAEYHDYHHFVGGSSQSNFAPLFTYCDYLYKTDKGYRFHKARQAKMAKLARNMEKGD</sequence>
<dbReference type="InterPro" id="IPR050307">
    <property type="entry name" value="Sterol_Desaturase_Related"/>
</dbReference>
<evidence type="ECO:0000256" key="2">
    <source>
        <dbReference type="ARBA" id="ARBA00009324"/>
    </source>
</evidence>
<feature type="transmembrane region" description="Helical" evidence="11">
    <location>
        <begin position="83"/>
        <end position="105"/>
    </location>
</feature>
<dbReference type="EC" id="4.1.99.5" evidence="3"/>
<keyword evidence="9" id="KW-0456">Lyase</keyword>
<evidence type="ECO:0000256" key="5">
    <source>
        <dbReference type="ARBA" id="ARBA00022824"/>
    </source>
</evidence>
<evidence type="ECO:0000313" key="13">
    <source>
        <dbReference type="EMBL" id="GJN27243.1"/>
    </source>
</evidence>
<keyword evidence="7 11" id="KW-1133">Transmembrane helix</keyword>
<evidence type="ECO:0000256" key="11">
    <source>
        <dbReference type="SAM" id="Phobius"/>
    </source>
</evidence>
<keyword evidence="14" id="KW-1185">Reference proteome</keyword>
<dbReference type="Pfam" id="PF04116">
    <property type="entry name" value="FA_hydroxylase"/>
    <property type="match status" value="1"/>
</dbReference>
<dbReference type="GO" id="GO:0005506">
    <property type="term" value="F:iron ion binding"/>
    <property type="evidence" value="ECO:0007669"/>
    <property type="project" value="InterPro"/>
</dbReference>
<evidence type="ECO:0000256" key="9">
    <source>
        <dbReference type="ARBA" id="ARBA00023239"/>
    </source>
</evidence>
<dbReference type="EMBL" id="BQKI01000079">
    <property type="protein sequence ID" value="GJN27243.1"/>
    <property type="molecule type" value="Genomic_DNA"/>
</dbReference>
<keyword evidence="5" id="KW-0256">Endoplasmic reticulum</keyword>
<keyword evidence="8 11" id="KW-0472">Membrane</keyword>
<name>A0AAV5EXC9_ELECO</name>
<reference evidence="13" key="2">
    <citation type="submission" date="2021-12" db="EMBL/GenBank/DDBJ databases">
        <title>Resequencing data analysis of finger millet.</title>
        <authorList>
            <person name="Hatakeyama M."/>
            <person name="Aluri S."/>
            <person name="Balachadran M.T."/>
            <person name="Sivarajan S.R."/>
            <person name="Poveda L."/>
            <person name="Shimizu-Inatsugi R."/>
            <person name="Schlapbach R."/>
            <person name="Sreeman S.M."/>
            <person name="Shimizu K.K."/>
        </authorList>
    </citation>
    <scope>NUCLEOTIDE SEQUENCE</scope>
</reference>
<keyword evidence="6" id="KW-0521">NADP</keyword>
<organism evidence="13 14">
    <name type="scientific">Eleusine coracana subsp. coracana</name>
    <dbReference type="NCBI Taxonomy" id="191504"/>
    <lineage>
        <taxon>Eukaryota</taxon>
        <taxon>Viridiplantae</taxon>
        <taxon>Streptophyta</taxon>
        <taxon>Embryophyta</taxon>
        <taxon>Tracheophyta</taxon>
        <taxon>Spermatophyta</taxon>
        <taxon>Magnoliopsida</taxon>
        <taxon>Liliopsida</taxon>
        <taxon>Poales</taxon>
        <taxon>Poaceae</taxon>
        <taxon>PACMAD clade</taxon>
        <taxon>Chloridoideae</taxon>
        <taxon>Cynodonteae</taxon>
        <taxon>Eleusininae</taxon>
        <taxon>Eleusine</taxon>
    </lineage>
</organism>
<evidence type="ECO:0000256" key="10">
    <source>
        <dbReference type="ARBA" id="ARBA00047909"/>
    </source>
</evidence>
<evidence type="ECO:0000256" key="7">
    <source>
        <dbReference type="ARBA" id="ARBA00022989"/>
    </source>
</evidence>
<dbReference type="Proteomes" id="UP001054889">
    <property type="component" value="Unassembled WGS sequence"/>
</dbReference>
<dbReference type="GO" id="GO:0005789">
    <property type="term" value="C:endoplasmic reticulum membrane"/>
    <property type="evidence" value="ECO:0007669"/>
    <property type="project" value="UniProtKB-SubCell"/>
</dbReference>
<evidence type="ECO:0000256" key="4">
    <source>
        <dbReference type="ARBA" id="ARBA00022692"/>
    </source>
</evidence>
<dbReference type="PANTHER" id="PTHR11863">
    <property type="entry name" value="STEROL DESATURASE"/>
    <property type="match status" value="1"/>
</dbReference>
<keyword evidence="4 11" id="KW-0812">Transmembrane</keyword>
<feature type="domain" description="Fatty acid hydroxylase" evidence="12">
    <location>
        <begin position="130"/>
        <end position="243"/>
    </location>
</feature>
<comment type="similarity">
    <text evidence="2">Belongs to the sterol desaturase family.</text>
</comment>
<evidence type="ECO:0000313" key="14">
    <source>
        <dbReference type="Proteomes" id="UP001054889"/>
    </source>
</evidence>
<dbReference type="GO" id="GO:0016491">
    <property type="term" value="F:oxidoreductase activity"/>
    <property type="evidence" value="ECO:0007669"/>
    <property type="project" value="InterPro"/>
</dbReference>
<evidence type="ECO:0000256" key="8">
    <source>
        <dbReference type="ARBA" id="ARBA00023136"/>
    </source>
</evidence>
<accession>A0AAV5EXC9</accession>
<protein>
    <recommendedName>
        <fullName evidence="3">aldehyde oxygenase (deformylating)</fullName>
        <ecNumber evidence="3">4.1.99.5</ecNumber>
    </recommendedName>
</protein>
<dbReference type="GO" id="GO:0008610">
    <property type="term" value="P:lipid biosynthetic process"/>
    <property type="evidence" value="ECO:0007669"/>
    <property type="project" value="InterPro"/>
</dbReference>
<evidence type="ECO:0000256" key="1">
    <source>
        <dbReference type="ARBA" id="ARBA00004477"/>
    </source>
</evidence>
<gene>
    <name evidence="13" type="primary">gb15246</name>
    <name evidence="13" type="ORF">PR202_gb15246</name>
</gene>
<comment type="caution">
    <text evidence="13">The sequence shown here is derived from an EMBL/GenBank/DDBJ whole genome shotgun (WGS) entry which is preliminary data.</text>
</comment>
<dbReference type="GO" id="GO:0071771">
    <property type="term" value="F:aldehyde oxygenase (deformylating) activity"/>
    <property type="evidence" value="ECO:0007669"/>
    <property type="project" value="UniProtKB-EC"/>
</dbReference>
<evidence type="ECO:0000259" key="12">
    <source>
        <dbReference type="Pfam" id="PF04116"/>
    </source>
</evidence>
<dbReference type="AlphaFoldDB" id="A0AAV5EXC9"/>
<proteinExistence type="inferred from homology"/>
<evidence type="ECO:0000256" key="6">
    <source>
        <dbReference type="ARBA" id="ARBA00022857"/>
    </source>
</evidence>